<protein>
    <submittedName>
        <fullName evidence="1">Uncharacterized protein</fullName>
    </submittedName>
</protein>
<comment type="caution">
    <text evidence="1">The sequence shown here is derived from an EMBL/GenBank/DDBJ whole genome shotgun (WGS) entry which is preliminary data.</text>
</comment>
<accession>A0A9P9WIG9</accession>
<dbReference type="AlphaFoldDB" id="A0A9P9WIG9"/>
<dbReference type="OrthoDB" id="5396520at2759"/>
<keyword evidence="2" id="KW-1185">Reference proteome</keyword>
<sequence length="113" mass="12694">MVATTLSLEPVSFSSSVNNDIAFSFRVASELPPREKPLDVATSLQFEFMNSEHEVFAERLTARDVVINEDGLRHVQLSGAHVPRFQNSVNDTTVILHAWKGQKWLGKWELGTL</sequence>
<dbReference type="EMBL" id="JAFIMR010000023">
    <property type="protein sequence ID" value="KAI1864787.1"/>
    <property type="molecule type" value="Genomic_DNA"/>
</dbReference>
<reference evidence="1" key="1">
    <citation type="submission" date="2021-03" db="EMBL/GenBank/DDBJ databases">
        <title>Revisited historic fungal species revealed as producer of novel bioactive compounds through whole genome sequencing and comparative genomics.</title>
        <authorList>
            <person name="Vignolle G.A."/>
            <person name="Hochenegger N."/>
            <person name="Mach R.L."/>
            <person name="Mach-Aigner A.R."/>
            <person name="Javad Rahimi M."/>
            <person name="Salim K.A."/>
            <person name="Chan C.M."/>
            <person name="Lim L.B.L."/>
            <person name="Cai F."/>
            <person name="Druzhinina I.S."/>
            <person name="U'Ren J.M."/>
            <person name="Derntl C."/>
        </authorList>
    </citation>
    <scope>NUCLEOTIDE SEQUENCE</scope>
    <source>
        <strain evidence="1">TUCIM 5799</strain>
    </source>
</reference>
<gene>
    <name evidence="1" type="ORF">JX265_008511</name>
</gene>
<evidence type="ECO:0000313" key="1">
    <source>
        <dbReference type="EMBL" id="KAI1864787.1"/>
    </source>
</evidence>
<name>A0A9P9WIG9_9PEZI</name>
<dbReference type="Proteomes" id="UP000829685">
    <property type="component" value="Unassembled WGS sequence"/>
</dbReference>
<evidence type="ECO:0000313" key="2">
    <source>
        <dbReference type="Proteomes" id="UP000829685"/>
    </source>
</evidence>
<proteinExistence type="predicted"/>
<organism evidence="1 2">
    <name type="scientific">Neoarthrinium moseri</name>
    <dbReference type="NCBI Taxonomy" id="1658444"/>
    <lineage>
        <taxon>Eukaryota</taxon>
        <taxon>Fungi</taxon>
        <taxon>Dikarya</taxon>
        <taxon>Ascomycota</taxon>
        <taxon>Pezizomycotina</taxon>
        <taxon>Sordariomycetes</taxon>
        <taxon>Xylariomycetidae</taxon>
        <taxon>Amphisphaeriales</taxon>
        <taxon>Apiosporaceae</taxon>
        <taxon>Neoarthrinium</taxon>
    </lineage>
</organism>